<proteinExistence type="predicted"/>
<sequence>YEIPNSFVRRWAVEVTFEEARRHLGLETQRQWSSLAIARTTPILLALYSIVTLLANALVRNGSLAVRQAVWYRKQIPNLQRCTGYRTWSLVAPLR</sequence>
<dbReference type="Proteomes" id="UP001293718">
    <property type="component" value="Unassembled WGS sequence"/>
</dbReference>
<evidence type="ECO:0008006" key="4">
    <source>
        <dbReference type="Google" id="ProtNLM"/>
    </source>
</evidence>
<accession>A0ABU5IPA9</accession>
<keyword evidence="1" id="KW-0812">Transmembrane</keyword>
<evidence type="ECO:0000313" key="3">
    <source>
        <dbReference type="Proteomes" id="UP001293718"/>
    </source>
</evidence>
<evidence type="ECO:0000313" key="2">
    <source>
        <dbReference type="EMBL" id="MDZ5460720.1"/>
    </source>
</evidence>
<evidence type="ECO:0000256" key="1">
    <source>
        <dbReference type="SAM" id="Phobius"/>
    </source>
</evidence>
<protein>
    <recommendedName>
        <fullName evidence="4">Transposase DDE domain-containing protein</fullName>
    </recommendedName>
</protein>
<reference evidence="2 3" key="1">
    <citation type="submission" date="2023-11" db="EMBL/GenBank/DDBJ databases">
        <title>Draft genome of Azohydromonas lata strain H1 (DSM1123), a polyhydroxyalkanoate producer.</title>
        <authorList>
            <person name="Traversa D."/>
            <person name="D'Addabbo P."/>
            <person name="Pazzani C."/>
            <person name="Manzari C."/>
            <person name="Chiara M."/>
            <person name="Scrascia M."/>
        </authorList>
    </citation>
    <scope>NUCLEOTIDE SEQUENCE [LARGE SCALE GENOMIC DNA]</scope>
    <source>
        <strain evidence="2 3">H1</strain>
    </source>
</reference>
<organism evidence="2 3">
    <name type="scientific">Azohydromonas lata</name>
    <dbReference type="NCBI Taxonomy" id="45677"/>
    <lineage>
        <taxon>Bacteria</taxon>
        <taxon>Pseudomonadati</taxon>
        <taxon>Pseudomonadota</taxon>
        <taxon>Betaproteobacteria</taxon>
        <taxon>Burkholderiales</taxon>
        <taxon>Sphaerotilaceae</taxon>
        <taxon>Azohydromonas</taxon>
    </lineage>
</organism>
<feature type="non-terminal residue" evidence="2">
    <location>
        <position position="1"/>
    </location>
</feature>
<gene>
    <name evidence="2" type="ORF">SM757_29490</name>
</gene>
<dbReference type="EMBL" id="JAXOJX010000080">
    <property type="protein sequence ID" value="MDZ5460720.1"/>
    <property type="molecule type" value="Genomic_DNA"/>
</dbReference>
<keyword evidence="1" id="KW-0472">Membrane</keyword>
<feature type="transmembrane region" description="Helical" evidence="1">
    <location>
        <begin position="36"/>
        <end position="59"/>
    </location>
</feature>
<name>A0ABU5IPA9_9BURK</name>
<keyword evidence="1" id="KW-1133">Transmembrane helix</keyword>
<comment type="caution">
    <text evidence="2">The sequence shown here is derived from an EMBL/GenBank/DDBJ whole genome shotgun (WGS) entry which is preliminary data.</text>
</comment>
<keyword evidence="3" id="KW-1185">Reference proteome</keyword>